<gene>
    <name evidence="10" type="ORF">PHYBLDRAFT_149998</name>
</gene>
<comment type="similarity">
    <text evidence="7">Belongs to the CENP-H/MCM16 family.</text>
</comment>
<keyword evidence="4" id="KW-0995">Kinetochore</keyword>
<keyword evidence="3" id="KW-0158">Chromosome</keyword>
<evidence type="ECO:0000256" key="5">
    <source>
        <dbReference type="ARBA" id="ARBA00023242"/>
    </source>
</evidence>
<dbReference type="VEuPathDB" id="FungiDB:PHYBLDRAFT_149998"/>
<keyword evidence="8" id="KW-0175">Coiled coil</keyword>
<reference evidence="11" key="1">
    <citation type="submission" date="2015-06" db="EMBL/GenBank/DDBJ databases">
        <title>Expansion of signal transduction pathways in fungi by whole-genome duplication.</title>
        <authorList>
            <consortium name="DOE Joint Genome Institute"/>
            <person name="Corrochano L.M."/>
            <person name="Kuo A."/>
            <person name="Marcet-Houben M."/>
            <person name="Polaino S."/>
            <person name="Salamov A."/>
            <person name="Villalobos J.M."/>
            <person name="Alvarez M.I."/>
            <person name="Avalos J."/>
            <person name="Benito E.P."/>
            <person name="Benoit I."/>
            <person name="Burger G."/>
            <person name="Camino L.P."/>
            <person name="Canovas D."/>
            <person name="Cerda-Olmedo E."/>
            <person name="Cheng J.-F."/>
            <person name="Dominguez A."/>
            <person name="Elias M."/>
            <person name="Eslava A.P."/>
            <person name="Glaser F."/>
            <person name="Grimwood J."/>
            <person name="Gutierrez G."/>
            <person name="Heitman J."/>
            <person name="Henrissat B."/>
            <person name="Iturriaga E.A."/>
            <person name="Lang B.F."/>
            <person name="Lavin J.L."/>
            <person name="Lee S."/>
            <person name="Li W."/>
            <person name="Lindquist E."/>
            <person name="Lopez-Garcia S."/>
            <person name="Luque E.M."/>
            <person name="Marcos A.T."/>
            <person name="Martin J."/>
            <person name="McCluskey K."/>
            <person name="Medina H.R."/>
            <person name="Miralles-Duran A."/>
            <person name="Miyazaki A."/>
            <person name="Munoz-Torres E."/>
            <person name="Oguiza J.A."/>
            <person name="Ohm R."/>
            <person name="Olmedo M."/>
            <person name="Orejas M."/>
            <person name="Ortiz-Castellanos L."/>
            <person name="Pisabarro A.G."/>
            <person name="Rodriguez-Romero J."/>
            <person name="Ruiz-Herrera J."/>
            <person name="Ruiz-Vazquez R."/>
            <person name="Sanz C."/>
            <person name="Schackwitz W."/>
            <person name="Schmutz J."/>
            <person name="Shahriari M."/>
            <person name="Shelest E."/>
            <person name="Silva-Franco F."/>
            <person name="Soanes D."/>
            <person name="Syed K."/>
            <person name="Tagua V.G."/>
            <person name="Talbot N.J."/>
            <person name="Thon M."/>
            <person name="De vries R.P."/>
            <person name="Wiebenga A."/>
            <person name="Yadav J.S."/>
            <person name="Braun E.L."/>
            <person name="Baker S."/>
            <person name="Garre V."/>
            <person name="Horwitz B."/>
            <person name="Torres-Martinez S."/>
            <person name="Idnurm A."/>
            <person name="Herrera-Estrella A."/>
            <person name="Gabaldon T."/>
            <person name="Grigoriev I.V."/>
        </authorList>
    </citation>
    <scope>NUCLEOTIDE SEQUENCE [LARGE SCALE GENOMIC DNA]</scope>
    <source>
        <strain evidence="11">NRRL 1555(-)</strain>
    </source>
</reference>
<evidence type="ECO:0000256" key="7">
    <source>
        <dbReference type="ARBA" id="ARBA00025735"/>
    </source>
</evidence>
<accession>A0A163D612</accession>
<feature type="domain" description="Centromere protein H C-terminal" evidence="9">
    <location>
        <begin position="46"/>
        <end position="233"/>
    </location>
</feature>
<keyword evidence="5" id="KW-0539">Nucleus</keyword>
<evidence type="ECO:0000256" key="3">
    <source>
        <dbReference type="ARBA" id="ARBA00022454"/>
    </source>
</evidence>
<dbReference type="RefSeq" id="XP_018287040.1">
    <property type="nucleotide sequence ID" value="XM_018432378.1"/>
</dbReference>
<evidence type="ECO:0000256" key="6">
    <source>
        <dbReference type="ARBA" id="ARBA00023328"/>
    </source>
</evidence>
<evidence type="ECO:0000256" key="8">
    <source>
        <dbReference type="SAM" id="Coils"/>
    </source>
</evidence>
<keyword evidence="6" id="KW-0137">Centromere</keyword>
<dbReference type="AlphaFoldDB" id="A0A163D612"/>
<evidence type="ECO:0000259" key="9">
    <source>
        <dbReference type="Pfam" id="PF05837"/>
    </source>
</evidence>
<proteinExistence type="inferred from homology"/>
<evidence type="ECO:0000313" key="10">
    <source>
        <dbReference type="EMBL" id="OAD69000.1"/>
    </source>
</evidence>
<dbReference type="GO" id="GO:0051382">
    <property type="term" value="P:kinetochore assembly"/>
    <property type="evidence" value="ECO:0007669"/>
    <property type="project" value="InterPro"/>
</dbReference>
<dbReference type="GeneID" id="28993284"/>
<evidence type="ECO:0000256" key="2">
    <source>
        <dbReference type="ARBA" id="ARBA00004629"/>
    </source>
</evidence>
<evidence type="ECO:0000313" key="11">
    <source>
        <dbReference type="Proteomes" id="UP000077315"/>
    </source>
</evidence>
<dbReference type="InterPro" id="IPR008426">
    <property type="entry name" value="CENP-H_C"/>
</dbReference>
<dbReference type="GO" id="GO:0000776">
    <property type="term" value="C:kinetochore"/>
    <property type="evidence" value="ECO:0007669"/>
    <property type="project" value="UniProtKB-KW"/>
</dbReference>
<evidence type="ECO:0000256" key="4">
    <source>
        <dbReference type="ARBA" id="ARBA00022838"/>
    </source>
</evidence>
<keyword evidence="11" id="KW-1185">Reference proteome</keyword>
<name>A0A163D612_PHYB8</name>
<dbReference type="Proteomes" id="UP000077315">
    <property type="component" value="Unassembled WGS sequence"/>
</dbReference>
<comment type="subcellular location">
    <subcellularLocation>
        <location evidence="2">Chromosome</location>
        <location evidence="2">Centromere</location>
        <location evidence="2">Kinetochore</location>
    </subcellularLocation>
    <subcellularLocation>
        <location evidence="1">Nucleus</location>
    </subcellularLocation>
</comment>
<sequence length="239" mass="27538">MESSSQEILTSKERQILNSQREIDWLQRQIQKYEKDFETPAPSTSNVSHDVNEDLVRYKARVDELRSEVSAFSQFNLGKNHIVQNLEASHFTRQALYPDSSDHARLMQSQPVQVAIDKRDALVVEFMKEFEELRAIKEQLSVVERQVLALHQENRQQMESIEMVTGIPLTGPIGSSDMSSQLSSEGSQGRMRQDGLKDMQYHLEVTRNVLLKLIMESNIDWASDPHWLEVVLRIGTELN</sequence>
<dbReference type="InParanoid" id="A0A163D612"/>
<dbReference type="GO" id="GO:0005634">
    <property type="term" value="C:nucleus"/>
    <property type="evidence" value="ECO:0007669"/>
    <property type="project" value="UniProtKB-SubCell"/>
</dbReference>
<protein>
    <recommendedName>
        <fullName evidence="9">Centromere protein H C-terminal domain-containing protein</fullName>
    </recommendedName>
</protein>
<feature type="coiled-coil region" evidence="8">
    <location>
        <begin position="9"/>
        <end position="68"/>
    </location>
</feature>
<dbReference type="OrthoDB" id="2274804at2759"/>
<dbReference type="Pfam" id="PF05837">
    <property type="entry name" value="CENP-H"/>
    <property type="match status" value="1"/>
</dbReference>
<dbReference type="EMBL" id="KV440993">
    <property type="protein sequence ID" value="OAD69000.1"/>
    <property type="molecule type" value="Genomic_DNA"/>
</dbReference>
<organism evidence="10 11">
    <name type="scientific">Phycomyces blakesleeanus (strain ATCC 8743b / DSM 1359 / FGSC 10004 / NBRC 33097 / NRRL 1555)</name>
    <dbReference type="NCBI Taxonomy" id="763407"/>
    <lineage>
        <taxon>Eukaryota</taxon>
        <taxon>Fungi</taxon>
        <taxon>Fungi incertae sedis</taxon>
        <taxon>Mucoromycota</taxon>
        <taxon>Mucoromycotina</taxon>
        <taxon>Mucoromycetes</taxon>
        <taxon>Mucorales</taxon>
        <taxon>Phycomycetaceae</taxon>
        <taxon>Phycomyces</taxon>
    </lineage>
</organism>
<evidence type="ECO:0000256" key="1">
    <source>
        <dbReference type="ARBA" id="ARBA00004123"/>
    </source>
</evidence>